<feature type="region of interest" description="Disordered" evidence="1">
    <location>
        <begin position="354"/>
        <end position="380"/>
    </location>
</feature>
<evidence type="ECO:0000256" key="2">
    <source>
        <dbReference type="SAM" id="SignalP"/>
    </source>
</evidence>
<evidence type="ECO:0000313" key="4">
    <source>
        <dbReference type="Proteomes" id="UP000693970"/>
    </source>
</evidence>
<reference evidence="3" key="2">
    <citation type="submission" date="2021-04" db="EMBL/GenBank/DDBJ databases">
        <authorList>
            <person name="Podell S."/>
        </authorList>
    </citation>
    <scope>NUCLEOTIDE SEQUENCE</scope>
    <source>
        <strain evidence="3">Hildebrandi</strain>
    </source>
</reference>
<feature type="compositionally biased region" description="Polar residues" evidence="1">
    <location>
        <begin position="149"/>
        <end position="159"/>
    </location>
</feature>
<evidence type="ECO:0000313" key="3">
    <source>
        <dbReference type="EMBL" id="KAG7372321.1"/>
    </source>
</evidence>
<proteinExistence type="predicted"/>
<comment type="caution">
    <text evidence="3">The sequence shown here is derived from an EMBL/GenBank/DDBJ whole genome shotgun (WGS) entry which is preliminary data.</text>
</comment>
<keyword evidence="4" id="KW-1185">Reference proteome</keyword>
<gene>
    <name evidence="3" type="ORF">IV203_018464</name>
</gene>
<sequence length="465" mass="52489">MKSLFWIWVFKSFQRCLAGRFNANGNNNEQNPFYCYRVRLGQFPLTEGAFSSWRFWGRNGVIQRHQQQRLSPTPLRDLPSTFAAKAAASITPASIAATTPHDTYSQWFDHYNKEYDDFDEEYAEYYDDDDDNIFHIEDGIVMTRRNPTKEQSTTESTSLKVRKRKSQKPATTTIDIQKEQTTSTSHILALTQPIVPISINMDHQTGQEFASPDAMDLLADSGLQMARLDQSDWIEWKMHDSTKKLLKDHTEREALELGEVLVYVGTAKQDGHGSHLPIIKTKAMLPLSAHDMAELLMDSSKVKIYNKMSLGRKDVQTLAEGTKIVTNLTKPPIAKSSMVSCTMMHSRKLSPLSSLLETKKRRVRSDPDVTEAEESSPHKNNNTYLVVSRAVPGMIDGDLKDLPRNDILLGVNLLEDVGENRCIMTAITHVYSPILPTLLAKTMGVSSAINFVKDIRDAFNQEEGS</sequence>
<name>A0A9K3M3J2_9STRA</name>
<accession>A0A9K3M3J2</accession>
<organism evidence="3 4">
    <name type="scientific">Nitzschia inconspicua</name>
    <dbReference type="NCBI Taxonomy" id="303405"/>
    <lineage>
        <taxon>Eukaryota</taxon>
        <taxon>Sar</taxon>
        <taxon>Stramenopiles</taxon>
        <taxon>Ochrophyta</taxon>
        <taxon>Bacillariophyta</taxon>
        <taxon>Bacillariophyceae</taxon>
        <taxon>Bacillariophycidae</taxon>
        <taxon>Bacillariales</taxon>
        <taxon>Bacillariaceae</taxon>
        <taxon>Nitzschia</taxon>
    </lineage>
</organism>
<evidence type="ECO:0000256" key="1">
    <source>
        <dbReference type="SAM" id="MobiDB-lite"/>
    </source>
</evidence>
<reference evidence="3" key="1">
    <citation type="journal article" date="2021" name="Sci. Rep.">
        <title>Diploid genomic architecture of Nitzschia inconspicua, an elite biomass production diatom.</title>
        <authorList>
            <person name="Oliver A."/>
            <person name="Podell S."/>
            <person name="Pinowska A."/>
            <person name="Traller J.C."/>
            <person name="Smith S.R."/>
            <person name="McClure R."/>
            <person name="Beliaev A."/>
            <person name="Bohutskyi P."/>
            <person name="Hill E.A."/>
            <person name="Rabines A."/>
            <person name="Zheng H."/>
            <person name="Allen L.Z."/>
            <person name="Kuo A."/>
            <person name="Grigoriev I.V."/>
            <person name="Allen A.E."/>
            <person name="Hazlebeck D."/>
            <person name="Allen E.E."/>
        </authorList>
    </citation>
    <scope>NUCLEOTIDE SEQUENCE</scope>
    <source>
        <strain evidence="3">Hildebrandi</strain>
    </source>
</reference>
<keyword evidence="2" id="KW-0732">Signal</keyword>
<dbReference type="EMBL" id="JAGRRH010000003">
    <property type="protein sequence ID" value="KAG7372321.1"/>
    <property type="molecule type" value="Genomic_DNA"/>
</dbReference>
<dbReference type="Proteomes" id="UP000693970">
    <property type="component" value="Unassembled WGS sequence"/>
</dbReference>
<dbReference type="OrthoDB" id="200405at2759"/>
<dbReference type="AlphaFoldDB" id="A0A9K3M3J2"/>
<feature type="signal peptide" evidence="2">
    <location>
        <begin position="1"/>
        <end position="18"/>
    </location>
</feature>
<feature type="region of interest" description="Disordered" evidence="1">
    <location>
        <begin position="147"/>
        <end position="170"/>
    </location>
</feature>
<protein>
    <submittedName>
        <fullName evidence="3">Uncharacterized protein</fullName>
    </submittedName>
</protein>
<feature type="chain" id="PRO_5039894923" evidence="2">
    <location>
        <begin position="19"/>
        <end position="465"/>
    </location>
</feature>